<keyword evidence="3" id="KW-1185">Reference proteome</keyword>
<dbReference type="EMBL" id="NHRJ02000003">
    <property type="protein sequence ID" value="PZE21448.1"/>
    <property type="molecule type" value="Genomic_DNA"/>
</dbReference>
<accession>A0A2W1P2T9</accession>
<protein>
    <submittedName>
        <fullName evidence="2">Spore coat protein CotJB</fullName>
    </submittedName>
</protein>
<evidence type="ECO:0000313" key="2">
    <source>
        <dbReference type="EMBL" id="PZE21448.1"/>
    </source>
</evidence>
<gene>
    <name evidence="2" type="ORF">CBW46_008865</name>
</gene>
<proteinExistence type="predicted"/>
<feature type="domain" description="Protein CotJB" evidence="1">
    <location>
        <begin position="11"/>
        <end position="86"/>
    </location>
</feature>
<evidence type="ECO:0000313" key="3">
    <source>
        <dbReference type="Proteomes" id="UP000214746"/>
    </source>
</evidence>
<dbReference type="InterPro" id="IPR024207">
    <property type="entry name" value="CotJB_dom"/>
</dbReference>
<organism evidence="2 3">
    <name type="scientific">Paenibacillus xerothermodurans</name>
    <dbReference type="NCBI Taxonomy" id="1977292"/>
    <lineage>
        <taxon>Bacteria</taxon>
        <taxon>Bacillati</taxon>
        <taxon>Bacillota</taxon>
        <taxon>Bacilli</taxon>
        <taxon>Bacillales</taxon>
        <taxon>Paenibacillaceae</taxon>
        <taxon>Paenibacillus</taxon>
    </lineage>
</organism>
<sequence length="87" mass="10713">MERKMPERYYALLQELQTVEFVCVELNLYLDTHPHDVQAIEQYNQFAHKLKELKHRFELEFGPLKHFGHSYSRAPWQWVETPWPWQV</sequence>
<comment type="caution">
    <text evidence="2">The sequence shown here is derived from an EMBL/GenBank/DDBJ whole genome shotgun (WGS) entry which is preliminary data.</text>
</comment>
<name>A0A2W1P2T9_PAEXE</name>
<dbReference type="Pfam" id="PF12652">
    <property type="entry name" value="CotJB"/>
    <property type="match status" value="1"/>
</dbReference>
<dbReference type="InterPro" id="IPR016571">
    <property type="entry name" value="Spore_coat_assembly_CotJB"/>
</dbReference>
<dbReference type="Proteomes" id="UP000214746">
    <property type="component" value="Unassembled WGS sequence"/>
</dbReference>
<dbReference type="AlphaFoldDB" id="A0A2W1P2T9"/>
<reference evidence="2" key="1">
    <citation type="submission" date="2018-06" db="EMBL/GenBank/DDBJ databases">
        <title>Paenibacillus xerothermodurans sp. nov. an extremely dry heat resistant spore forming bacterium isolated from the soil of Cape Canaveral, Florida.</title>
        <authorList>
            <person name="Seuylemezian A."/>
            <person name="Kaur N."/>
            <person name="Patil P."/>
            <person name="Patil P."/>
            <person name="Mayilraj S."/>
            <person name="Vaishampayan P."/>
        </authorList>
    </citation>
    <scope>NUCLEOTIDE SEQUENCE [LARGE SCALE GENOMIC DNA]</scope>
    <source>
        <strain evidence="2">ATCC 27380</strain>
    </source>
</reference>
<evidence type="ECO:0000259" key="1">
    <source>
        <dbReference type="Pfam" id="PF12652"/>
    </source>
</evidence>
<dbReference type="PIRSF" id="PIRSF010606">
    <property type="entry name" value="Spore_coat_CotJB"/>
    <property type="match status" value="1"/>
</dbReference>